<accession>R7ZTJ6</accession>
<keyword evidence="3 7" id="KW-0375">Hydrogen ion transport</keyword>
<evidence type="ECO:0000256" key="4">
    <source>
        <dbReference type="ARBA" id="ARBA00023065"/>
    </source>
</evidence>
<dbReference type="GO" id="GO:0005886">
    <property type="term" value="C:plasma membrane"/>
    <property type="evidence" value="ECO:0007669"/>
    <property type="project" value="UniProtKB-SubCell"/>
</dbReference>
<evidence type="ECO:0000313" key="8">
    <source>
        <dbReference type="EMBL" id="EON77319.1"/>
    </source>
</evidence>
<dbReference type="Pfam" id="PF00213">
    <property type="entry name" value="OSCP"/>
    <property type="match status" value="1"/>
</dbReference>
<dbReference type="HAMAP" id="MF_01416">
    <property type="entry name" value="ATP_synth_delta_bact"/>
    <property type="match status" value="1"/>
</dbReference>
<keyword evidence="6 7" id="KW-0066">ATP synthesis</keyword>
<keyword evidence="7" id="KW-0139">CF(1)</keyword>
<dbReference type="GO" id="GO:0016787">
    <property type="term" value="F:hydrolase activity"/>
    <property type="evidence" value="ECO:0007669"/>
    <property type="project" value="UniProtKB-KW"/>
</dbReference>
<gene>
    <name evidence="7" type="primary">atpH</name>
    <name evidence="8" type="ORF">ADIS_2187</name>
</gene>
<comment type="similarity">
    <text evidence="7">Belongs to the ATPase delta chain family.</text>
</comment>
<keyword evidence="8" id="KW-0378">Hydrolase</keyword>
<dbReference type="SUPFAM" id="SSF47928">
    <property type="entry name" value="N-terminal domain of the delta subunit of the F1F0-ATP synthase"/>
    <property type="match status" value="1"/>
</dbReference>
<dbReference type="AlphaFoldDB" id="R7ZTJ6"/>
<keyword evidence="7" id="KW-1003">Cell membrane</keyword>
<dbReference type="InterPro" id="IPR020781">
    <property type="entry name" value="ATPase_OSCP/d_CS"/>
</dbReference>
<keyword evidence="5 7" id="KW-0472">Membrane</keyword>
<comment type="function">
    <text evidence="7">F(1)F(0) ATP synthase produces ATP from ADP in the presence of a proton or sodium gradient. F-type ATPases consist of two structural domains, F(1) containing the extramembraneous catalytic core and F(0) containing the membrane proton channel, linked together by a central stalk and a peripheral stalk. During catalysis, ATP synthesis in the catalytic domain of F(1) is coupled via a rotary mechanism of the central stalk subunits to proton translocation.</text>
</comment>
<dbReference type="OrthoDB" id="9802471at2"/>
<dbReference type="PROSITE" id="PS00389">
    <property type="entry name" value="ATPASE_DELTA"/>
    <property type="match status" value="1"/>
</dbReference>
<dbReference type="Proteomes" id="UP000013909">
    <property type="component" value="Unassembled WGS sequence"/>
</dbReference>
<evidence type="ECO:0000256" key="2">
    <source>
        <dbReference type="ARBA" id="ARBA00022448"/>
    </source>
</evidence>
<dbReference type="RefSeq" id="WP_010854325.1">
    <property type="nucleotide sequence ID" value="NZ_AQHR01000059.1"/>
</dbReference>
<comment type="subcellular location">
    <subcellularLocation>
        <location evidence="7">Cell membrane</location>
        <topology evidence="7">Peripheral membrane protein</topology>
    </subcellularLocation>
    <subcellularLocation>
        <location evidence="1">Membrane</location>
    </subcellularLocation>
</comment>
<keyword evidence="4 7" id="KW-0406">Ion transport</keyword>
<protein>
    <recommendedName>
        <fullName evidence="7">ATP synthase subunit delta</fullName>
    </recommendedName>
    <alternativeName>
        <fullName evidence="7">ATP synthase F(1) sector subunit delta</fullName>
    </alternativeName>
    <alternativeName>
        <fullName evidence="7">F-type ATPase subunit delta</fullName>
        <shortName evidence="7">F-ATPase subunit delta</shortName>
    </alternativeName>
</protein>
<proteinExistence type="inferred from homology"/>
<evidence type="ECO:0000256" key="6">
    <source>
        <dbReference type="ARBA" id="ARBA00023310"/>
    </source>
</evidence>
<evidence type="ECO:0000256" key="5">
    <source>
        <dbReference type="ARBA" id="ARBA00023136"/>
    </source>
</evidence>
<dbReference type="Gene3D" id="1.10.520.20">
    <property type="entry name" value="N-terminal domain of the delta subunit of the F1F0-ATP synthase"/>
    <property type="match status" value="1"/>
</dbReference>
<sequence>MSEFRVASRYAKSLLELAVEKGILDQVHQDMVGLSQLAVSNSEFAAMLKSPVIGSEKKLAVLEKILSGAASELTLTFVRLVSQKGREPFIPAMAEEFHRQYNIQQGIQTAEVITTFPLDAALRKQFEQIVKEVSGKTNVELLEKVDSKLIGGFVLKIGDRQYDESINSKLRKLKLDFTQNLYEKKY</sequence>
<keyword evidence="2 7" id="KW-0813">Transport</keyword>
<keyword evidence="9" id="KW-1185">Reference proteome</keyword>
<dbReference type="EMBL" id="AQHR01000059">
    <property type="protein sequence ID" value="EON77319.1"/>
    <property type="molecule type" value="Genomic_DNA"/>
</dbReference>
<dbReference type="InterPro" id="IPR000711">
    <property type="entry name" value="ATPase_OSCP/dsu"/>
</dbReference>
<name>R7ZTJ6_9BACT</name>
<evidence type="ECO:0000313" key="9">
    <source>
        <dbReference type="Proteomes" id="UP000013909"/>
    </source>
</evidence>
<evidence type="ECO:0000256" key="7">
    <source>
        <dbReference type="HAMAP-Rule" id="MF_01416"/>
    </source>
</evidence>
<dbReference type="PRINTS" id="PR00125">
    <property type="entry name" value="ATPASEDELTA"/>
</dbReference>
<comment type="caution">
    <text evidence="8">The sequence shown here is derived from an EMBL/GenBank/DDBJ whole genome shotgun (WGS) entry which is preliminary data.</text>
</comment>
<dbReference type="NCBIfam" id="TIGR01145">
    <property type="entry name" value="ATP_synt_delta"/>
    <property type="match status" value="1"/>
</dbReference>
<dbReference type="InterPro" id="IPR026015">
    <property type="entry name" value="ATP_synth_OSCP/delta_N_sf"/>
</dbReference>
<dbReference type="GO" id="GO:0045259">
    <property type="term" value="C:proton-transporting ATP synthase complex"/>
    <property type="evidence" value="ECO:0007669"/>
    <property type="project" value="UniProtKB-KW"/>
</dbReference>
<dbReference type="PANTHER" id="PTHR11910">
    <property type="entry name" value="ATP SYNTHASE DELTA CHAIN"/>
    <property type="match status" value="1"/>
</dbReference>
<evidence type="ECO:0000256" key="3">
    <source>
        <dbReference type="ARBA" id="ARBA00022781"/>
    </source>
</evidence>
<evidence type="ECO:0000256" key="1">
    <source>
        <dbReference type="ARBA" id="ARBA00004370"/>
    </source>
</evidence>
<dbReference type="GO" id="GO:0046933">
    <property type="term" value="F:proton-transporting ATP synthase activity, rotational mechanism"/>
    <property type="evidence" value="ECO:0007669"/>
    <property type="project" value="UniProtKB-UniRule"/>
</dbReference>
<dbReference type="STRING" id="1232681.ADIS_2187"/>
<reference evidence="8 9" key="1">
    <citation type="submission" date="2013-02" db="EMBL/GenBank/DDBJ databases">
        <title>A novel strain isolated from Lonar lake, Maharashtra, India.</title>
        <authorList>
            <person name="Singh A."/>
        </authorList>
    </citation>
    <scope>NUCLEOTIDE SEQUENCE [LARGE SCALE GENOMIC DNA]</scope>
    <source>
        <strain evidence="8 9">AK24</strain>
    </source>
</reference>
<comment type="function">
    <text evidence="7">This protein is part of the stalk that links CF(0) to CF(1). It either transmits conformational changes from CF(0) to CF(1) or is implicated in proton conduction.</text>
</comment>
<organism evidence="8 9">
    <name type="scientific">Lunatimonas lonarensis</name>
    <dbReference type="NCBI Taxonomy" id="1232681"/>
    <lineage>
        <taxon>Bacteria</taxon>
        <taxon>Pseudomonadati</taxon>
        <taxon>Bacteroidota</taxon>
        <taxon>Cytophagia</taxon>
        <taxon>Cytophagales</taxon>
        <taxon>Cyclobacteriaceae</taxon>
    </lineage>
</organism>